<evidence type="ECO:0000256" key="2">
    <source>
        <dbReference type="ARBA" id="ARBA00022691"/>
    </source>
</evidence>
<proteinExistence type="predicted"/>
<feature type="domain" description="Methyltransferase" evidence="3">
    <location>
        <begin position="47"/>
        <end position="144"/>
    </location>
</feature>
<dbReference type="GO" id="GO:0032259">
    <property type="term" value="P:methylation"/>
    <property type="evidence" value="ECO:0007669"/>
    <property type="project" value="UniProtKB-KW"/>
</dbReference>
<dbReference type="Proteomes" id="UP000028640">
    <property type="component" value="Unassembled WGS sequence"/>
</dbReference>
<dbReference type="CDD" id="cd02440">
    <property type="entry name" value="AdoMet_MTases"/>
    <property type="match status" value="1"/>
</dbReference>
<reference evidence="4 5" key="1">
    <citation type="submission" date="2014-05" db="EMBL/GenBank/DDBJ databases">
        <title>ATOL: Assembling a taxonomically balanced genome-scale reconstruction of the evolutionary history of the Enterobacteriaceae.</title>
        <authorList>
            <person name="Plunkett G.III."/>
            <person name="Neeno-Eckwall E.C."/>
            <person name="Glasner J.D."/>
            <person name="Perna N.T."/>
        </authorList>
    </citation>
    <scope>NUCLEOTIDE SEQUENCE [LARGE SCALE GENOMIC DNA]</scope>
    <source>
        <strain evidence="4 5">ATCC 33852</strain>
    </source>
</reference>
<evidence type="ECO:0000313" key="4">
    <source>
        <dbReference type="EMBL" id="KFC77459.1"/>
    </source>
</evidence>
<keyword evidence="2" id="KW-0949">S-adenosyl-L-methionine</keyword>
<dbReference type="OrthoDB" id="8558926at2"/>
<keyword evidence="4" id="KW-0489">Methyltransferase</keyword>
<dbReference type="InterPro" id="IPR041698">
    <property type="entry name" value="Methyltransf_25"/>
</dbReference>
<sequence length="231" mass="25892">MNNTNDIFNSEFSRQYDAYNESLNEIANNLHMLIAVLLRDLPKQARILCVGVGTGSEIPRLAKQHTDWHFTGVDPSPDMLAVCQEKLQREGLSDRCTLIEGYLGDVPVTGDYDVALCLLVTHFIQDAERLGIYQQMNNQLAAGGRMICAEIAGDMASAGFDAQLISWAAMHSVASKTERDPQEIKAMLSQRLLLLAPEQTERLIQQSGFELPQRFFQSLLIHGWMAKKPQR</sequence>
<protein>
    <submittedName>
        <fullName evidence="4">SAM-dependent methyltransferase</fullName>
    </submittedName>
</protein>
<dbReference type="EMBL" id="JMPJ01000075">
    <property type="protein sequence ID" value="KFC77459.1"/>
    <property type="molecule type" value="Genomic_DNA"/>
</dbReference>
<evidence type="ECO:0000256" key="1">
    <source>
        <dbReference type="ARBA" id="ARBA00022679"/>
    </source>
</evidence>
<dbReference type="STRING" id="910964.GEAM_4310"/>
<dbReference type="GO" id="GO:0008168">
    <property type="term" value="F:methyltransferase activity"/>
    <property type="evidence" value="ECO:0007669"/>
    <property type="project" value="UniProtKB-KW"/>
</dbReference>
<dbReference type="AlphaFoldDB" id="A0A085G164"/>
<dbReference type="InterPro" id="IPR029063">
    <property type="entry name" value="SAM-dependent_MTases_sf"/>
</dbReference>
<organism evidence="4 5">
    <name type="scientific">Ewingella americana (strain ATCC 33852 / DSM 4580 / CCUG 14506 / JCM 5911 / LMG 7869 / NCTC 12157 / CDC 1468-78)</name>
    <dbReference type="NCBI Taxonomy" id="910964"/>
    <lineage>
        <taxon>Bacteria</taxon>
        <taxon>Pseudomonadati</taxon>
        <taxon>Pseudomonadota</taxon>
        <taxon>Gammaproteobacteria</taxon>
        <taxon>Enterobacterales</taxon>
        <taxon>Yersiniaceae</taxon>
        <taxon>Ewingella</taxon>
    </lineage>
</organism>
<dbReference type="Gene3D" id="3.40.50.150">
    <property type="entry name" value="Vaccinia Virus protein VP39"/>
    <property type="match status" value="1"/>
</dbReference>
<comment type="caution">
    <text evidence="4">The sequence shown here is derived from an EMBL/GenBank/DDBJ whole genome shotgun (WGS) entry which is preliminary data.</text>
</comment>
<dbReference type="Pfam" id="PF13649">
    <property type="entry name" value="Methyltransf_25"/>
    <property type="match status" value="1"/>
</dbReference>
<keyword evidence="1 4" id="KW-0808">Transferase</keyword>
<dbReference type="SUPFAM" id="SSF53335">
    <property type="entry name" value="S-adenosyl-L-methionine-dependent methyltransferases"/>
    <property type="match status" value="1"/>
</dbReference>
<dbReference type="GeneID" id="78382298"/>
<dbReference type="PANTHER" id="PTHR43861">
    <property type="entry name" value="TRANS-ACONITATE 2-METHYLTRANSFERASE-RELATED"/>
    <property type="match status" value="1"/>
</dbReference>
<name>A0A085G164_EWIA3</name>
<dbReference type="eggNOG" id="COG2226">
    <property type="taxonomic scope" value="Bacteria"/>
</dbReference>
<evidence type="ECO:0000313" key="5">
    <source>
        <dbReference type="Proteomes" id="UP000028640"/>
    </source>
</evidence>
<accession>A0A085G164</accession>
<evidence type="ECO:0000259" key="3">
    <source>
        <dbReference type="Pfam" id="PF13649"/>
    </source>
</evidence>
<keyword evidence="5" id="KW-1185">Reference proteome</keyword>
<dbReference type="RefSeq" id="WP_034795902.1">
    <property type="nucleotide sequence ID" value="NZ_JMPJ01000075.1"/>
</dbReference>
<gene>
    <name evidence="4" type="ORF">GEAM_4310</name>
</gene>